<dbReference type="PROSITE" id="PS00061">
    <property type="entry name" value="ADH_SHORT"/>
    <property type="match status" value="1"/>
</dbReference>
<dbReference type="Pfam" id="PF13561">
    <property type="entry name" value="adh_short_C2"/>
    <property type="match status" value="1"/>
</dbReference>
<evidence type="ECO:0000313" key="3">
    <source>
        <dbReference type="Proteomes" id="UP000199365"/>
    </source>
</evidence>
<evidence type="ECO:0000256" key="1">
    <source>
        <dbReference type="ARBA" id="ARBA00006484"/>
    </source>
</evidence>
<dbReference type="SUPFAM" id="SSF51735">
    <property type="entry name" value="NAD(P)-binding Rossmann-fold domains"/>
    <property type="match status" value="1"/>
</dbReference>
<dbReference type="InterPro" id="IPR036291">
    <property type="entry name" value="NAD(P)-bd_dom_sf"/>
</dbReference>
<dbReference type="Proteomes" id="UP000199365">
    <property type="component" value="Unassembled WGS sequence"/>
</dbReference>
<dbReference type="PANTHER" id="PTHR42879">
    <property type="entry name" value="3-OXOACYL-(ACYL-CARRIER-PROTEIN) REDUCTASE"/>
    <property type="match status" value="1"/>
</dbReference>
<sequence>MSNSTNEDEKVVLITGAGIGIGRATAKAFGVLDYRVILADVLQAEGQAVAAEIREAGGKADFYPLNVRDTAACNEIVATVEEQYGALDSVIANAGIAHKVPLDELTDEKWDHTMDIDLKGVFRIIRAALPGMKNKGAGNIVAVSSIMGVAYGWDEHAHYSAAKSGVVGLVRGLAVELGRHGIRVNGLAPGFIRTAQALSEQHSLGAAGLDQVSGSIPLGRVGEPEDMADVITFMVSDKARYLTGQTITVDGGLVIQSH</sequence>
<organism evidence="2 3">
    <name type="scientific">Paraburkholderia tuberum</name>
    <dbReference type="NCBI Taxonomy" id="157910"/>
    <lineage>
        <taxon>Bacteria</taxon>
        <taxon>Pseudomonadati</taxon>
        <taxon>Pseudomonadota</taxon>
        <taxon>Betaproteobacteria</taxon>
        <taxon>Burkholderiales</taxon>
        <taxon>Burkholderiaceae</taxon>
        <taxon>Paraburkholderia</taxon>
    </lineage>
</organism>
<dbReference type="FunFam" id="3.40.50.720:FF:000084">
    <property type="entry name" value="Short-chain dehydrogenase reductase"/>
    <property type="match status" value="1"/>
</dbReference>
<gene>
    <name evidence="2" type="ORF">SAMN05445850_8101</name>
</gene>
<dbReference type="GO" id="GO:0032787">
    <property type="term" value="P:monocarboxylic acid metabolic process"/>
    <property type="evidence" value="ECO:0007669"/>
    <property type="project" value="UniProtKB-ARBA"/>
</dbReference>
<dbReference type="InterPro" id="IPR020904">
    <property type="entry name" value="Sc_DH/Rdtase_CS"/>
</dbReference>
<protein>
    <submittedName>
        <fullName evidence="2">3-oxoacyl-[acyl-carrier protein] reductase</fullName>
    </submittedName>
</protein>
<dbReference type="EMBL" id="FNKX01000004">
    <property type="protein sequence ID" value="SDR62060.1"/>
    <property type="molecule type" value="Genomic_DNA"/>
</dbReference>
<dbReference type="PANTHER" id="PTHR42879:SF2">
    <property type="entry name" value="3-OXOACYL-[ACYL-CARRIER-PROTEIN] REDUCTASE FABG"/>
    <property type="match status" value="1"/>
</dbReference>
<dbReference type="STRING" id="157910.SAMN05445850_8101"/>
<dbReference type="AlphaFoldDB" id="A0A1H1KJ85"/>
<name>A0A1H1KJ85_9BURK</name>
<comment type="similarity">
    <text evidence="1">Belongs to the short-chain dehydrogenases/reductases (SDR) family.</text>
</comment>
<accession>A0A1H1KJ85</accession>
<dbReference type="InterPro" id="IPR002347">
    <property type="entry name" value="SDR_fam"/>
</dbReference>
<dbReference type="RefSeq" id="WP_090812498.1">
    <property type="nucleotide sequence ID" value="NZ_FNKX01000004.1"/>
</dbReference>
<keyword evidence="3" id="KW-1185">Reference proteome</keyword>
<dbReference type="PRINTS" id="PR00081">
    <property type="entry name" value="GDHRDH"/>
</dbReference>
<dbReference type="InterPro" id="IPR050259">
    <property type="entry name" value="SDR"/>
</dbReference>
<dbReference type="CDD" id="cd05233">
    <property type="entry name" value="SDR_c"/>
    <property type="match status" value="1"/>
</dbReference>
<dbReference type="PRINTS" id="PR00080">
    <property type="entry name" value="SDRFAMILY"/>
</dbReference>
<reference evidence="3" key="1">
    <citation type="submission" date="2016-10" db="EMBL/GenBank/DDBJ databases">
        <authorList>
            <person name="Varghese N."/>
            <person name="Submissions S."/>
        </authorList>
    </citation>
    <scope>NUCLEOTIDE SEQUENCE [LARGE SCALE GENOMIC DNA]</scope>
    <source>
        <strain evidence="3">DUS833</strain>
    </source>
</reference>
<dbReference type="Gene3D" id="3.40.50.720">
    <property type="entry name" value="NAD(P)-binding Rossmann-like Domain"/>
    <property type="match status" value="1"/>
</dbReference>
<evidence type="ECO:0000313" key="2">
    <source>
        <dbReference type="EMBL" id="SDR62060.1"/>
    </source>
</evidence>
<proteinExistence type="inferred from homology"/>